<organism evidence="2 3">
    <name type="scientific">Streptomyces davaonensis (strain DSM 101723 / JCM 4913 / KCC S-0913 / 768)</name>
    <dbReference type="NCBI Taxonomy" id="1214101"/>
    <lineage>
        <taxon>Bacteria</taxon>
        <taxon>Bacillati</taxon>
        <taxon>Actinomycetota</taxon>
        <taxon>Actinomycetes</taxon>
        <taxon>Kitasatosporales</taxon>
        <taxon>Streptomycetaceae</taxon>
        <taxon>Streptomyces</taxon>
    </lineage>
</organism>
<name>K4R6B2_STRDJ</name>
<accession>K4R6B2</accession>
<keyword evidence="3" id="KW-1185">Reference proteome</keyword>
<dbReference type="OrthoDB" id="3634596at2"/>
<protein>
    <submittedName>
        <fullName evidence="2">Uncharacterized protein</fullName>
    </submittedName>
</protein>
<reference evidence="2 3" key="1">
    <citation type="journal article" date="2012" name="J. Bacteriol.">
        <title>Genome sequence of the bacterium Streptomyces davawensis JCM 4913 and heterologous production of the unique antibiotic roseoflavin.</title>
        <authorList>
            <person name="Jankowitsch F."/>
            <person name="Schwarz J."/>
            <person name="Ruckert C."/>
            <person name="Gust B."/>
            <person name="Szczepanowski R."/>
            <person name="Blom J."/>
            <person name="Pelzer S."/>
            <person name="Kalinowski J."/>
            <person name="Mack M."/>
        </authorList>
    </citation>
    <scope>NUCLEOTIDE SEQUENCE [LARGE SCALE GENOMIC DNA]</scope>
    <source>
        <strain evidence="3">DSM 101723 / JCM 4913 / KCC S-0913 / 768</strain>
    </source>
</reference>
<dbReference type="EMBL" id="HE971709">
    <property type="protein sequence ID" value="CCK28662.1"/>
    <property type="molecule type" value="Genomic_DNA"/>
</dbReference>
<dbReference type="KEGG" id="sdv:BN159_4283"/>
<evidence type="ECO:0000313" key="2">
    <source>
        <dbReference type="EMBL" id="CCK28662.1"/>
    </source>
</evidence>
<dbReference type="HOGENOM" id="CLU_993630_0_0_11"/>
<proteinExistence type="predicted"/>
<sequence length="280" mass="30841">MILLEKRLKPSSEDAKQAPVHPCTGDVQEPTPRGAHWPLTCLGMGAYREVPWSDVGITDARGQIGKLASRVEHGAEIVYLTNGRRRVAALIGFREAERWIKDDSECVSNPGAVREATNRILALERGEVRLESVAAGLADEDLGEVVGGLITLLTALYLPYYAQGEGGRIRLLTEDGRDAHDQFSLADLVFCKILEGRHLGSARTAVPVVAGSFWAMQADMDPAEWRNALKLPITEDEVQIWFYSVHLVGSFIDMLMGSGTVEGVLLRACEYVEQRGVRNW</sequence>
<evidence type="ECO:0000313" key="3">
    <source>
        <dbReference type="Proteomes" id="UP000008043"/>
    </source>
</evidence>
<dbReference type="AlphaFoldDB" id="K4R6B2"/>
<dbReference type="RefSeq" id="WP_015659012.1">
    <property type="nucleotide sequence ID" value="NC_020504.1"/>
</dbReference>
<gene>
    <name evidence="2" type="ORF">BN159_4283</name>
</gene>
<evidence type="ECO:0000256" key="1">
    <source>
        <dbReference type="SAM" id="MobiDB-lite"/>
    </source>
</evidence>
<dbReference type="Proteomes" id="UP000008043">
    <property type="component" value="Chromosome"/>
</dbReference>
<feature type="region of interest" description="Disordered" evidence="1">
    <location>
        <begin position="9"/>
        <end position="31"/>
    </location>
</feature>